<dbReference type="RefSeq" id="XP_026620684.1">
    <property type="nucleotide sequence ID" value="XM_026768163.1"/>
</dbReference>
<accession>A0A3F3PLK9</accession>
<organism evidence="1 2">
    <name type="scientific">Aspergillus welwitschiae</name>
    <dbReference type="NCBI Taxonomy" id="1341132"/>
    <lineage>
        <taxon>Eukaryota</taxon>
        <taxon>Fungi</taxon>
        <taxon>Dikarya</taxon>
        <taxon>Ascomycota</taxon>
        <taxon>Pezizomycotina</taxon>
        <taxon>Eurotiomycetes</taxon>
        <taxon>Eurotiomycetidae</taxon>
        <taxon>Eurotiales</taxon>
        <taxon>Aspergillaceae</taxon>
        <taxon>Aspergillus</taxon>
        <taxon>Aspergillus subgen. Circumdati</taxon>
    </lineage>
</organism>
<gene>
    <name evidence="1" type="ORF">BDQ94DRAFT_153632</name>
</gene>
<keyword evidence="2" id="KW-1185">Reference proteome</keyword>
<dbReference type="EMBL" id="KZ852086">
    <property type="protein sequence ID" value="RDH27662.1"/>
    <property type="molecule type" value="Genomic_DNA"/>
</dbReference>
<dbReference type="Proteomes" id="UP000253729">
    <property type="component" value="Unassembled WGS sequence"/>
</dbReference>
<name>A0A3F3PLK9_9EURO</name>
<evidence type="ECO:0000313" key="1">
    <source>
        <dbReference type="EMBL" id="RDH27662.1"/>
    </source>
</evidence>
<reference evidence="1 2" key="1">
    <citation type="submission" date="2018-07" db="EMBL/GenBank/DDBJ databases">
        <title>The genomes of Aspergillus section Nigri reveals drivers in fungal speciation.</title>
        <authorList>
            <consortium name="DOE Joint Genome Institute"/>
            <person name="Vesth T.C."/>
            <person name="Nybo J."/>
            <person name="Theobald S."/>
            <person name="Brandl J."/>
            <person name="Frisvad J.C."/>
            <person name="Nielsen K.F."/>
            <person name="Lyhne E.K."/>
            <person name="Kogle M.E."/>
            <person name="Kuo A."/>
            <person name="Riley R."/>
            <person name="Clum A."/>
            <person name="Nolan M."/>
            <person name="Lipzen A."/>
            <person name="Salamov A."/>
            <person name="Henrissat B."/>
            <person name="Wiebenga A."/>
            <person name="De vries R.P."/>
            <person name="Grigoriev I.V."/>
            <person name="Mortensen U.H."/>
            <person name="Andersen M.R."/>
            <person name="Baker S.E."/>
        </authorList>
    </citation>
    <scope>NUCLEOTIDE SEQUENCE [LARGE SCALE GENOMIC DNA]</scope>
    <source>
        <strain evidence="1 2">CBS 139.54b</strain>
    </source>
</reference>
<protein>
    <submittedName>
        <fullName evidence="1">Uncharacterized protein</fullName>
    </submittedName>
</protein>
<proteinExistence type="predicted"/>
<dbReference type="GeneID" id="38136519"/>
<evidence type="ECO:0000313" key="2">
    <source>
        <dbReference type="Proteomes" id="UP000253729"/>
    </source>
</evidence>
<dbReference type="AlphaFoldDB" id="A0A3F3PLK9"/>
<sequence length="86" mass="9883">MPLVTFYLRLSSSSFFFSTSLFLSSLINFFRSITPTSLTHHPGIFWPPGVDWPAPPLARLIWLLRSNRSSFFSLPFHLVLGVWIVL</sequence>